<evidence type="ECO:0000256" key="8">
    <source>
        <dbReference type="ARBA" id="ARBA00035655"/>
    </source>
</evidence>
<dbReference type="EMBL" id="CP023069">
    <property type="protein sequence ID" value="ASY67063.1"/>
    <property type="molecule type" value="Genomic_DNA"/>
</dbReference>
<feature type="transmembrane region" description="Helical" evidence="9">
    <location>
        <begin position="75"/>
        <end position="97"/>
    </location>
</feature>
<geneLocation type="plasmid" evidence="11">
    <name>psj05684a</name>
</geneLocation>
<evidence type="ECO:0000256" key="5">
    <source>
        <dbReference type="ARBA" id="ARBA00022692"/>
    </source>
</evidence>
<evidence type="ECO:0000256" key="1">
    <source>
        <dbReference type="ARBA" id="ARBA00004429"/>
    </source>
</evidence>
<dbReference type="InterPro" id="IPR007272">
    <property type="entry name" value="Sulf_transp_TsuA/YedE"/>
</dbReference>
<protein>
    <submittedName>
        <fullName evidence="10">Putative transmembrane protein</fullName>
    </submittedName>
</protein>
<sequence length="143" mass="14249">MTEIDYLWPLAGGLLIGLSAGLYLLLNGRIAGISGLAAAAAGLTHDGDSKLGLGFLAGIIAGAWLAAALVRHPDITLTSSPALLIAAGLIVGYGTRLGSGCTSGHGVCGLARLSPRSLAATAIFMAVAGATVFVTRHLLGFQP</sequence>
<dbReference type="PANTHER" id="PTHR30574:SF1">
    <property type="entry name" value="SULPHUR TRANSPORT DOMAIN-CONTAINING PROTEIN"/>
    <property type="match status" value="1"/>
</dbReference>
<keyword evidence="7 9" id="KW-0472">Membrane</keyword>
<keyword evidence="11" id="KW-1185">Reference proteome</keyword>
<evidence type="ECO:0000256" key="2">
    <source>
        <dbReference type="ARBA" id="ARBA00022448"/>
    </source>
</evidence>
<keyword evidence="6 9" id="KW-1133">Transmembrane helix</keyword>
<keyword evidence="5 9" id="KW-0812">Transmembrane</keyword>
<feature type="transmembrane region" description="Helical" evidence="9">
    <location>
        <begin position="118"/>
        <end position="139"/>
    </location>
</feature>
<proteinExistence type="inferred from homology"/>
<comment type="similarity">
    <text evidence="8">Belongs to the TsuA/YedE (TC 9.B.102) family.</text>
</comment>
<evidence type="ECO:0000256" key="4">
    <source>
        <dbReference type="ARBA" id="ARBA00022519"/>
    </source>
</evidence>
<dbReference type="STRING" id="716928.GCA_000261485_05370"/>
<accession>A0A249PMA4</accession>
<evidence type="ECO:0000256" key="9">
    <source>
        <dbReference type="SAM" id="Phobius"/>
    </source>
</evidence>
<dbReference type="GO" id="GO:0005886">
    <property type="term" value="C:plasma membrane"/>
    <property type="evidence" value="ECO:0007669"/>
    <property type="project" value="UniProtKB-SubCell"/>
</dbReference>
<organism evidence="10 11">
    <name type="scientific">Sinorhizobium sojae CCBAU 05684</name>
    <dbReference type="NCBI Taxonomy" id="716928"/>
    <lineage>
        <taxon>Bacteria</taxon>
        <taxon>Pseudomonadati</taxon>
        <taxon>Pseudomonadota</taxon>
        <taxon>Alphaproteobacteria</taxon>
        <taxon>Hyphomicrobiales</taxon>
        <taxon>Rhizobiaceae</taxon>
        <taxon>Sinorhizobium/Ensifer group</taxon>
        <taxon>Sinorhizobium</taxon>
    </lineage>
</organism>
<evidence type="ECO:0000313" key="10">
    <source>
        <dbReference type="EMBL" id="ASY67063.1"/>
    </source>
</evidence>
<keyword evidence="2" id="KW-0813">Transport</keyword>
<dbReference type="OrthoDB" id="9814020at2"/>
<feature type="transmembrane region" description="Helical" evidence="9">
    <location>
        <begin position="6"/>
        <end position="26"/>
    </location>
</feature>
<gene>
    <name evidence="10" type="ORF">SJ05684_a37490</name>
</gene>
<evidence type="ECO:0000256" key="7">
    <source>
        <dbReference type="ARBA" id="ARBA00023136"/>
    </source>
</evidence>
<dbReference type="eggNOG" id="COG2391">
    <property type="taxonomic scope" value="Bacteria"/>
</dbReference>
<keyword evidence="4" id="KW-0997">Cell inner membrane</keyword>
<name>A0A249PMA4_9HYPH</name>
<comment type="subcellular location">
    <subcellularLocation>
        <location evidence="1">Cell inner membrane</location>
        <topology evidence="1">Multi-pass membrane protein</topology>
    </subcellularLocation>
</comment>
<dbReference type="RefSeq" id="WP_014329692.1">
    <property type="nucleotide sequence ID" value="NZ_AJQT01000133.1"/>
</dbReference>
<evidence type="ECO:0000313" key="11">
    <source>
        <dbReference type="Proteomes" id="UP000217211"/>
    </source>
</evidence>
<evidence type="ECO:0000256" key="3">
    <source>
        <dbReference type="ARBA" id="ARBA00022475"/>
    </source>
</evidence>
<dbReference type="Proteomes" id="UP000217211">
    <property type="component" value="Plasmid pSJ05684a"/>
</dbReference>
<dbReference type="Pfam" id="PF04143">
    <property type="entry name" value="Sulf_transp"/>
    <property type="match status" value="1"/>
</dbReference>
<dbReference type="KEGG" id="esj:SJ05684_a37490"/>
<keyword evidence="3" id="KW-1003">Cell membrane</keyword>
<keyword evidence="10" id="KW-0614">Plasmid</keyword>
<reference evidence="10 11" key="1">
    <citation type="submission" date="2017-08" db="EMBL/GenBank/DDBJ databases">
        <title>Multipartite genome sequences of Sinorhizobium species nodulating soybeans.</title>
        <authorList>
            <person name="Tian C.F."/>
        </authorList>
    </citation>
    <scope>NUCLEOTIDE SEQUENCE [LARGE SCALE GENOMIC DNA]</scope>
    <source>
        <strain evidence="10 11">CCBAU 05684</strain>
        <plasmid evidence="11">psj05684a</plasmid>
    </source>
</reference>
<feature type="transmembrane region" description="Helical" evidence="9">
    <location>
        <begin position="51"/>
        <end position="69"/>
    </location>
</feature>
<dbReference type="AlphaFoldDB" id="A0A249PMA4"/>
<evidence type="ECO:0000256" key="6">
    <source>
        <dbReference type="ARBA" id="ARBA00022989"/>
    </source>
</evidence>
<dbReference type="PANTHER" id="PTHR30574">
    <property type="entry name" value="INNER MEMBRANE PROTEIN YEDE"/>
    <property type="match status" value="1"/>
</dbReference>